<feature type="transmembrane region" description="Helical" evidence="9">
    <location>
        <begin position="50"/>
        <end position="70"/>
    </location>
</feature>
<dbReference type="EC" id="7.1.1.2" evidence="9"/>
<feature type="transmembrane region" description="Helical" evidence="9">
    <location>
        <begin position="82"/>
        <end position="99"/>
    </location>
</feature>
<keyword evidence="9 10" id="KW-0496">Mitochondrion</keyword>
<comment type="similarity">
    <text evidence="2 9">Belongs to the complex I subunit 3 family.</text>
</comment>
<accession>B3W616</accession>
<evidence type="ECO:0000256" key="2">
    <source>
        <dbReference type="ARBA" id="ARBA00008472"/>
    </source>
</evidence>
<protein>
    <recommendedName>
        <fullName evidence="3 9">NADH-ubiquinone oxidoreductase chain 3</fullName>
        <ecNumber evidence="9">7.1.1.2</ecNumber>
    </recommendedName>
</protein>
<reference evidence="10" key="1">
    <citation type="journal article" date="2009" name="Exp. Appl. Acarol.">
        <title>Mitochondrial genome sequence of Unionicola foili (Acari: Unionicolidae): a unique gene order with implications for phylogenetic inference.</title>
        <authorList>
            <person name="Ernsting B.R."/>
            <person name="Edwards D.D."/>
            <person name="Aldred K.J."/>
            <person name="Fites J.S."/>
            <person name="Neff C.R."/>
        </authorList>
    </citation>
    <scope>NUCLEOTIDE SEQUENCE</scope>
</reference>
<evidence type="ECO:0000256" key="5">
    <source>
        <dbReference type="ARBA" id="ARBA00022692"/>
    </source>
</evidence>
<evidence type="ECO:0000256" key="1">
    <source>
        <dbReference type="ARBA" id="ARBA00004370"/>
    </source>
</evidence>
<gene>
    <name evidence="10" type="primary">nad3</name>
</gene>
<dbReference type="GO" id="GO:0008137">
    <property type="term" value="F:NADH dehydrogenase (ubiquinone) activity"/>
    <property type="evidence" value="ECO:0007669"/>
    <property type="project" value="UniProtKB-UniRule"/>
</dbReference>
<comment type="subcellular location">
    <subcellularLocation>
        <location evidence="1">Membrane</location>
    </subcellularLocation>
    <subcellularLocation>
        <location evidence="9">Mitochondrion membrane</location>
        <topology evidence="9">Multi-pass membrane protein</topology>
    </subcellularLocation>
</comment>
<dbReference type="GO" id="GO:0030964">
    <property type="term" value="C:NADH dehydrogenase complex"/>
    <property type="evidence" value="ECO:0007669"/>
    <property type="project" value="TreeGrafter"/>
</dbReference>
<keyword evidence="6 9" id="KW-1133">Transmembrane helix</keyword>
<proteinExistence type="inferred from homology"/>
<keyword evidence="9" id="KW-0679">Respiratory chain</keyword>
<dbReference type="EMBL" id="EU856396">
    <property type="protein sequence ID" value="ACF19643.1"/>
    <property type="molecule type" value="Genomic_DNA"/>
</dbReference>
<dbReference type="Gene3D" id="1.20.58.1610">
    <property type="entry name" value="NADH:ubiquinone/plastoquinone oxidoreductase, chain 3"/>
    <property type="match status" value="1"/>
</dbReference>
<dbReference type="InterPro" id="IPR000440">
    <property type="entry name" value="NADH_UbQ/plastoQ_OxRdtase_su3"/>
</dbReference>
<sequence>MILSMTILIIMLNLKSTFKEKKDNKKEKSSSFECGFNPQSEMNTAFSSQFFMIALLFLIFDMEICLLIPFISNEENNSFKMWSMFLIMMTLIFMTFLEWEMGMIEWSK</sequence>
<keyword evidence="9" id="KW-0249">Electron transport</keyword>
<dbReference type="GO" id="GO:0031966">
    <property type="term" value="C:mitochondrial membrane"/>
    <property type="evidence" value="ECO:0007669"/>
    <property type="project" value="UniProtKB-SubCell"/>
</dbReference>
<dbReference type="PANTHER" id="PTHR11058:SF9">
    <property type="entry name" value="NADH-UBIQUINONE OXIDOREDUCTASE CHAIN 3"/>
    <property type="match status" value="1"/>
</dbReference>
<name>B3W616_9ACAR</name>
<keyword evidence="7 9" id="KW-0472">Membrane</keyword>
<keyword evidence="5 9" id="KW-0812">Transmembrane</keyword>
<keyword evidence="4 9" id="KW-0813">Transport</keyword>
<evidence type="ECO:0000256" key="7">
    <source>
        <dbReference type="ARBA" id="ARBA00023136"/>
    </source>
</evidence>
<evidence type="ECO:0000256" key="9">
    <source>
        <dbReference type="RuleBase" id="RU003640"/>
    </source>
</evidence>
<dbReference type="Pfam" id="PF00507">
    <property type="entry name" value="Oxidored_q4"/>
    <property type="match status" value="1"/>
</dbReference>
<dbReference type="InterPro" id="IPR038430">
    <property type="entry name" value="NDAH_ubi_oxred_su3_sf"/>
</dbReference>
<evidence type="ECO:0000313" key="10">
    <source>
        <dbReference type="EMBL" id="ACF19643.1"/>
    </source>
</evidence>
<keyword evidence="9" id="KW-0830">Ubiquinone</keyword>
<organism evidence="10">
    <name type="scientific">Unionicola foili</name>
    <dbReference type="NCBI Taxonomy" id="350889"/>
    <lineage>
        <taxon>Eukaryota</taxon>
        <taxon>Metazoa</taxon>
        <taxon>Ecdysozoa</taxon>
        <taxon>Arthropoda</taxon>
        <taxon>Chelicerata</taxon>
        <taxon>Arachnida</taxon>
        <taxon>Acari</taxon>
        <taxon>Acariformes</taxon>
        <taxon>Trombidiformes</taxon>
        <taxon>Prostigmata</taxon>
        <taxon>Anystina</taxon>
        <taxon>Parasitengona</taxon>
        <taxon>Hydracarina</taxon>
        <taxon>Hygrobatoidea</taxon>
        <taxon>Unionicolidae</taxon>
        <taxon>Unionicolinae</taxon>
        <taxon>Unionicola</taxon>
        <taxon>Parasitatax</taxon>
    </lineage>
</organism>
<comment type="function">
    <text evidence="9">Core subunit of the mitochondrial membrane respiratory chain NADH dehydrogenase (Complex I) which catalyzes electron transfer from NADH through the respiratory chain, using ubiquinone as an electron acceptor. Essential for the catalytic activity of complex I.</text>
</comment>
<comment type="catalytic activity">
    <reaction evidence="8 9">
        <text>a ubiquinone + NADH + 5 H(+)(in) = a ubiquinol + NAD(+) + 4 H(+)(out)</text>
        <dbReference type="Rhea" id="RHEA:29091"/>
        <dbReference type="Rhea" id="RHEA-COMP:9565"/>
        <dbReference type="Rhea" id="RHEA-COMP:9566"/>
        <dbReference type="ChEBI" id="CHEBI:15378"/>
        <dbReference type="ChEBI" id="CHEBI:16389"/>
        <dbReference type="ChEBI" id="CHEBI:17976"/>
        <dbReference type="ChEBI" id="CHEBI:57540"/>
        <dbReference type="ChEBI" id="CHEBI:57945"/>
        <dbReference type="EC" id="7.1.1.2"/>
    </reaction>
</comment>
<keyword evidence="9" id="KW-1278">Translocase</keyword>
<evidence type="ECO:0000256" key="8">
    <source>
        <dbReference type="ARBA" id="ARBA00049551"/>
    </source>
</evidence>
<geneLocation type="mitochondrion" evidence="10"/>
<dbReference type="AlphaFoldDB" id="B3W616"/>
<dbReference type="PANTHER" id="PTHR11058">
    <property type="entry name" value="NADH-UBIQUINONE OXIDOREDUCTASE CHAIN 3"/>
    <property type="match status" value="1"/>
</dbReference>
<evidence type="ECO:0000256" key="6">
    <source>
        <dbReference type="ARBA" id="ARBA00022989"/>
    </source>
</evidence>
<evidence type="ECO:0000256" key="3">
    <source>
        <dbReference type="ARBA" id="ARBA00021007"/>
    </source>
</evidence>
<keyword evidence="9" id="KW-0520">NAD</keyword>
<evidence type="ECO:0000256" key="4">
    <source>
        <dbReference type="ARBA" id="ARBA00022448"/>
    </source>
</evidence>